<protein>
    <submittedName>
        <fullName evidence="3">Membrane protease YdiL (CAAX protease family)</fullName>
    </submittedName>
</protein>
<sequence length="209" mass="23962">MKLQIMKQDKEGWIDLIVHLIILLIVPLLLVSIVGVIFAFAFAGIHHDFAAVIIVGISMTVGFILFPYLLAKKIYNPRLNDLGLKQFTVTEVIIQIAAITALYLFLSTKDYSFVHLLMISLQMLIVAATEEFWARGIICYMLRKIVDNKWFVLIVSSLAFAFLTHLNEPLLDNLLYRLPGSFVIGYIFLQTNNLRYAILFHFAYNLINY</sequence>
<dbReference type="EMBL" id="JAUSTT010000009">
    <property type="protein sequence ID" value="MDQ0175920.1"/>
    <property type="molecule type" value="Genomic_DNA"/>
</dbReference>
<organism evidence="3 4">
    <name type="scientific">Bacillus chungangensis</name>
    <dbReference type="NCBI Taxonomy" id="587633"/>
    <lineage>
        <taxon>Bacteria</taxon>
        <taxon>Bacillati</taxon>
        <taxon>Bacillota</taxon>
        <taxon>Bacilli</taxon>
        <taxon>Bacillales</taxon>
        <taxon>Bacillaceae</taxon>
        <taxon>Bacillus</taxon>
    </lineage>
</organism>
<feature type="transmembrane region" description="Helical" evidence="1">
    <location>
        <begin position="112"/>
        <end position="129"/>
    </location>
</feature>
<keyword evidence="3" id="KW-0645">Protease</keyword>
<reference evidence="3 4" key="1">
    <citation type="submission" date="2023-07" db="EMBL/GenBank/DDBJ databases">
        <title>Genomic Encyclopedia of Type Strains, Phase IV (KMG-IV): sequencing the most valuable type-strain genomes for metagenomic binning, comparative biology and taxonomic classification.</title>
        <authorList>
            <person name="Goeker M."/>
        </authorList>
    </citation>
    <scope>NUCLEOTIDE SEQUENCE [LARGE SCALE GENOMIC DNA]</scope>
    <source>
        <strain evidence="3 4">DSM 23837</strain>
    </source>
</reference>
<proteinExistence type="predicted"/>
<comment type="caution">
    <text evidence="3">The sequence shown here is derived from an EMBL/GenBank/DDBJ whole genome shotgun (WGS) entry which is preliminary data.</text>
</comment>
<keyword evidence="1" id="KW-0472">Membrane</keyword>
<evidence type="ECO:0000256" key="1">
    <source>
        <dbReference type="SAM" id="Phobius"/>
    </source>
</evidence>
<dbReference type="GO" id="GO:0006508">
    <property type="term" value="P:proteolysis"/>
    <property type="evidence" value="ECO:0007669"/>
    <property type="project" value="UniProtKB-KW"/>
</dbReference>
<evidence type="ECO:0000313" key="3">
    <source>
        <dbReference type="EMBL" id="MDQ0175920.1"/>
    </source>
</evidence>
<dbReference type="InterPro" id="IPR003675">
    <property type="entry name" value="Rce1/LyrA-like_dom"/>
</dbReference>
<name>A0ABT9WT59_9BACI</name>
<feature type="transmembrane region" description="Helical" evidence="1">
    <location>
        <begin position="82"/>
        <end position="106"/>
    </location>
</feature>
<evidence type="ECO:0000259" key="2">
    <source>
        <dbReference type="Pfam" id="PF02517"/>
    </source>
</evidence>
<dbReference type="Pfam" id="PF02517">
    <property type="entry name" value="Rce1-like"/>
    <property type="match status" value="1"/>
</dbReference>
<keyword evidence="1" id="KW-0812">Transmembrane</keyword>
<feature type="transmembrane region" description="Helical" evidence="1">
    <location>
        <begin position="12"/>
        <end position="43"/>
    </location>
</feature>
<dbReference type="Proteomes" id="UP001223586">
    <property type="component" value="Unassembled WGS sequence"/>
</dbReference>
<feature type="transmembrane region" description="Helical" evidence="1">
    <location>
        <begin position="186"/>
        <end position="207"/>
    </location>
</feature>
<evidence type="ECO:0000313" key="4">
    <source>
        <dbReference type="Proteomes" id="UP001223586"/>
    </source>
</evidence>
<feature type="transmembrane region" description="Helical" evidence="1">
    <location>
        <begin position="49"/>
        <end position="70"/>
    </location>
</feature>
<dbReference type="RefSeq" id="WP_307228648.1">
    <property type="nucleotide sequence ID" value="NZ_JAUSTT010000009.1"/>
</dbReference>
<feature type="domain" description="CAAX prenyl protease 2/Lysostaphin resistance protein A-like" evidence="2">
    <location>
        <begin position="116"/>
        <end position="207"/>
    </location>
</feature>
<gene>
    <name evidence="3" type="ORF">J2S08_001756</name>
</gene>
<keyword evidence="1" id="KW-1133">Transmembrane helix</keyword>
<feature type="transmembrane region" description="Helical" evidence="1">
    <location>
        <begin position="150"/>
        <end position="166"/>
    </location>
</feature>
<accession>A0ABT9WT59</accession>
<keyword evidence="3" id="KW-0378">Hydrolase</keyword>
<dbReference type="GO" id="GO:0008233">
    <property type="term" value="F:peptidase activity"/>
    <property type="evidence" value="ECO:0007669"/>
    <property type="project" value="UniProtKB-KW"/>
</dbReference>
<keyword evidence="4" id="KW-1185">Reference proteome</keyword>